<gene>
    <name evidence="1" type="ORF">Vadar_001557</name>
</gene>
<protein>
    <submittedName>
        <fullName evidence="1">Uncharacterized protein</fullName>
    </submittedName>
</protein>
<organism evidence="1 2">
    <name type="scientific">Vaccinium darrowii</name>
    <dbReference type="NCBI Taxonomy" id="229202"/>
    <lineage>
        <taxon>Eukaryota</taxon>
        <taxon>Viridiplantae</taxon>
        <taxon>Streptophyta</taxon>
        <taxon>Embryophyta</taxon>
        <taxon>Tracheophyta</taxon>
        <taxon>Spermatophyta</taxon>
        <taxon>Magnoliopsida</taxon>
        <taxon>eudicotyledons</taxon>
        <taxon>Gunneridae</taxon>
        <taxon>Pentapetalae</taxon>
        <taxon>asterids</taxon>
        <taxon>Ericales</taxon>
        <taxon>Ericaceae</taxon>
        <taxon>Vaccinioideae</taxon>
        <taxon>Vaccinieae</taxon>
        <taxon>Vaccinium</taxon>
    </lineage>
</organism>
<sequence length="616" mass="68749">MGFPSLLLSSFLVFHLLFLHSSGSSCPSSFDCGPLSPIKFPFTNLTYPQCGLCTLSCHEQALKVFLGDEGRSIQVSSIDDDAINISDPFLKDLIDNKSCGFFSYVNSPYTPYISYTISPNLTFVKCLPGNPEHKNQTDLKYFSGNYTHYRGEGCHGHIIYFSYPNNIVPPLGSFPRNCASFQLPIVSSVEDRNLSDPFSLLTSNFSIKYHVSKECQTCLANYSQCLGDDREFHCLNEKRGTDEMGVVPSVGIVIILLFCIIIKKLVQSESTFFWKKKTENYRNIEEFLKNCGSLSLKRYTYSDIKKITNSFTTKLGQGGFGSVFKGELENGCLVAVKVLKGLKGNGDEFINEVATISRTSHVNIVTLLGFCFEGCHRALIYEFMPNGSLDKFIHDGGSLTYRLLGWEALYQIAVGIARGLEYLHRGCNTRILHFDIKPHNILLNEDFCPKISDFGLAKLCPQKDSIISLTGARGTAGYIAPEVFSRNFGGVSHKSDVYSYGMMILEMVGGRKNISIEVGRTSEIYFPHWIYKRLDLGEELGLHGILDDESNVSARKMIILGLWCIQIDPSHRPSISRVVEMLEGIAESLQIPPKPFLYSPSRTPVDSSATHVMTLL</sequence>
<name>A0ACB7XFQ5_9ERIC</name>
<keyword evidence="2" id="KW-1185">Reference proteome</keyword>
<comment type="caution">
    <text evidence="1">The sequence shown here is derived from an EMBL/GenBank/DDBJ whole genome shotgun (WGS) entry which is preliminary data.</text>
</comment>
<accession>A0ACB7XFQ5</accession>
<evidence type="ECO:0000313" key="1">
    <source>
        <dbReference type="EMBL" id="KAH7839236.1"/>
    </source>
</evidence>
<dbReference type="EMBL" id="CM037160">
    <property type="protein sequence ID" value="KAH7839236.1"/>
    <property type="molecule type" value="Genomic_DNA"/>
</dbReference>
<proteinExistence type="predicted"/>
<reference evidence="1 2" key="1">
    <citation type="journal article" date="2021" name="Hortic Res">
        <title>High-quality reference genome and annotation aids understanding of berry development for evergreen blueberry (Vaccinium darrowii).</title>
        <authorList>
            <person name="Yu J."/>
            <person name="Hulse-Kemp A.M."/>
            <person name="Babiker E."/>
            <person name="Staton M."/>
        </authorList>
    </citation>
    <scope>NUCLEOTIDE SEQUENCE [LARGE SCALE GENOMIC DNA]</scope>
    <source>
        <strain evidence="2">cv. NJ 8807/NJ 8810</strain>
        <tissue evidence="1">Young leaf</tissue>
    </source>
</reference>
<evidence type="ECO:0000313" key="2">
    <source>
        <dbReference type="Proteomes" id="UP000828048"/>
    </source>
</evidence>
<dbReference type="Proteomes" id="UP000828048">
    <property type="component" value="Chromosome 10"/>
</dbReference>